<comment type="caution">
    <text evidence="6">The sequence shown here is derived from an EMBL/GenBank/DDBJ whole genome shotgun (WGS) entry which is preliminary data.</text>
</comment>
<dbReference type="InterPro" id="IPR005822">
    <property type="entry name" value="Ribosomal_uL13"/>
</dbReference>
<evidence type="ECO:0000256" key="5">
    <source>
        <dbReference type="SAM" id="MobiDB-lite"/>
    </source>
</evidence>
<evidence type="ECO:0000256" key="4">
    <source>
        <dbReference type="RuleBase" id="RU003877"/>
    </source>
</evidence>
<name>A0AAD9FRT3_PAPLA</name>
<feature type="region of interest" description="Disordered" evidence="5">
    <location>
        <begin position="151"/>
        <end position="185"/>
    </location>
</feature>
<dbReference type="HAMAP" id="MF_01366">
    <property type="entry name" value="Ribosomal_uL13"/>
    <property type="match status" value="1"/>
</dbReference>
<organism evidence="6 7">
    <name type="scientific">Papiliotrema laurentii</name>
    <name type="common">Cryptococcus laurentii</name>
    <dbReference type="NCBI Taxonomy" id="5418"/>
    <lineage>
        <taxon>Eukaryota</taxon>
        <taxon>Fungi</taxon>
        <taxon>Dikarya</taxon>
        <taxon>Basidiomycota</taxon>
        <taxon>Agaricomycotina</taxon>
        <taxon>Tremellomycetes</taxon>
        <taxon>Tremellales</taxon>
        <taxon>Rhynchogastremaceae</taxon>
        <taxon>Papiliotrema</taxon>
    </lineage>
</organism>
<dbReference type="GO" id="GO:0005762">
    <property type="term" value="C:mitochondrial large ribosomal subunit"/>
    <property type="evidence" value="ECO:0007669"/>
    <property type="project" value="TreeGrafter"/>
</dbReference>
<proteinExistence type="inferred from homology"/>
<dbReference type="AlphaFoldDB" id="A0AAD9FRT3"/>
<keyword evidence="7" id="KW-1185">Reference proteome</keyword>
<evidence type="ECO:0000313" key="7">
    <source>
        <dbReference type="Proteomes" id="UP001182556"/>
    </source>
</evidence>
<dbReference type="InterPro" id="IPR036899">
    <property type="entry name" value="Ribosomal_uL13_sf"/>
</dbReference>
<dbReference type="PANTHER" id="PTHR11545:SF2">
    <property type="entry name" value="LARGE RIBOSOMAL SUBUNIT PROTEIN UL13M"/>
    <property type="match status" value="1"/>
</dbReference>
<dbReference type="EMBL" id="JAODAN010000004">
    <property type="protein sequence ID" value="KAK1925035.1"/>
    <property type="molecule type" value="Genomic_DNA"/>
</dbReference>
<dbReference type="Pfam" id="PF00572">
    <property type="entry name" value="Ribosomal_L13"/>
    <property type="match status" value="1"/>
</dbReference>
<dbReference type="InterPro" id="IPR023563">
    <property type="entry name" value="Ribosomal_uL13_CS"/>
</dbReference>
<sequence length="185" mass="21237">MSWREGTSILALHRVWHRTTCEDRILGRHATRIAHVLMGKHKPTYHPAVDAGDYVIVEDALKVKLTGKSWTNKTYFKHTGFHGGEKFIPITQIRERDPGDIIRRAVKGMLPKNSLRKQRLDRLKIFPGAAPPELLKNVLTTWRDPEVQALRAQAKQEPPEGAEKMNAWNQQGEEKVPKWKLAKRA</sequence>
<dbReference type="InterPro" id="IPR005823">
    <property type="entry name" value="Ribosomal_uL13_bac-type"/>
</dbReference>
<dbReference type="GO" id="GO:0003729">
    <property type="term" value="F:mRNA binding"/>
    <property type="evidence" value="ECO:0007669"/>
    <property type="project" value="TreeGrafter"/>
</dbReference>
<evidence type="ECO:0000256" key="1">
    <source>
        <dbReference type="ARBA" id="ARBA00006227"/>
    </source>
</evidence>
<evidence type="ECO:0000256" key="2">
    <source>
        <dbReference type="ARBA" id="ARBA00022980"/>
    </source>
</evidence>
<evidence type="ECO:0000256" key="3">
    <source>
        <dbReference type="ARBA" id="ARBA00023274"/>
    </source>
</evidence>
<dbReference type="Gene3D" id="3.90.1180.10">
    <property type="entry name" value="Ribosomal protein L13"/>
    <property type="match status" value="1"/>
</dbReference>
<dbReference type="PANTHER" id="PTHR11545">
    <property type="entry name" value="RIBOSOMAL PROTEIN L13"/>
    <property type="match status" value="1"/>
</dbReference>
<reference evidence="6" key="1">
    <citation type="submission" date="2023-02" db="EMBL/GenBank/DDBJ databases">
        <title>Identification and recombinant expression of a fungal hydrolase from Papiliotrema laurentii that hydrolyzes apple cutin and clears colloidal polyester polyurethane.</title>
        <authorList>
            <consortium name="DOE Joint Genome Institute"/>
            <person name="Roman V.A."/>
            <person name="Bojanowski C."/>
            <person name="Crable B.R."/>
            <person name="Wagner D.N."/>
            <person name="Hung C.S."/>
            <person name="Nadeau L.J."/>
            <person name="Schratz L."/>
            <person name="Haridas S."/>
            <person name="Pangilinan J."/>
            <person name="Lipzen A."/>
            <person name="Na H."/>
            <person name="Yan M."/>
            <person name="Ng V."/>
            <person name="Grigoriev I.V."/>
            <person name="Spatafora J.W."/>
            <person name="Barlow D."/>
            <person name="Biffinger J."/>
            <person name="Kelley-Loughnane N."/>
            <person name="Varaljay V.A."/>
            <person name="Crookes-Goodson W.J."/>
        </authorList>
    </citation>
    <scope>NUCLEOTIDE SEQUENCE</scope>
    <source>
        <strain evidence="6">5307AH</strain>
    </source>
</reference>
<evidence type="ECO:0000313" key="6">
    <source>
        <dbReference type="EMBL" id="KAK1925035.1"/>
    </source>
</evidence>
<gene>
    <name evidence="6" type="ORF">DB88DRAFT_510088</name>
</gene>
<protein>
    <submittedName>
        <fullName evidence="6">Mitochondrial ribosomal protein L23</fullName>
    </submittedName>
</protein>
<accession>A0AAD9FRT3</accession>
<dbReference type="GO" id="GO:0006412">
    <property type="term" value="P:translation"/>
    <property type="evidence" value="ECO:0007669"/>
    <property type="project" value="InterPro"/>
</dbReference>
<dbReference type="Proteomes" id="UP001182556">
    <property type="component" value="Unassembled WGS sequence"/>
</dbReference>
<comment type="similarity">
    <text evidence="1 4">Belongs to the universal ribosomal protein uL13 family.</text>
</comment>
<keyword evidence="2 4" id="KW-0689">Ribosomal protein</keyword>
<dbReference type="GO" id="GO:0017148">
    <property type="term" value="P:negative regulation of translation"/>
    <property type="evidence" value="ECO:0007669"/>
    <property type="project" value="TreeGrafter"/>
</dbReference>
<keyword evidence="3 4" id="KW-0687">Ribonucleoprotein</keyword>
<dbReference type="GO" id="GO:0003735">
    <property type="term" value="F:structural constituent of ribosome"/>
    <property type="evidence" value="ECO:0007669"/>
    <property type="project" value="InterPro"/>
</dbReference>
<dbReference type="NCBIfam" id="TIGR01066">
    <property type="entry name" value="rplM_bact"/>
    <property type="match status" value="1"/>
</dbReference>
<dbReference type="PROSITE" id="PS00783">
    <property type="entry name" value="RIBOSOMAL_L13"/>
    <property type="match status" value="1"/>
</dbReference>
<dbReference type="CDD" id="cd00392">
    <property type="entry name" value="Ribosomal_L13"/>
    <property type="match status" value="1"/>
</dbReference>
<dbReference type="SUPFAM" id="SSF52161">
    <property type="entry name" value="Ribosomal protein L13"/>
    <property type="match status" value="1"/>
</dbReference>